<dbReference type="InterPro" id="IPR036388">
    <property type="entry name" value="WH-like_DNA-bd_sf"/>
</dbReference>
<organism evidence="4 5">
    <name type="scientific">Candidatus Borkfalkia faecipullorum</name>
    <dbReference type="NCBI Taxonomy" id="2838510"/>
    <lineage>
        <taxon>Bacteria</taxon>
        <taxon>Bacillati</taxon>
        <taxon>Bacillota</taxon>
        <taxon>Clostridia</taxon>
        <taxon>Christensenellales</taxon>
        <taxon>Christensenellaceae</taxon>
        <taxon>Candidatus Borkfalkia</taxon>
    </lineage>
</organism>
<gene>
    <name evidence="4" type="ORF">H9741_01075</name>
</gene>
<feature type="domain" description="Smf/DprA SLOG" evidence="2">
    <location>
        <begin position="87"/>
        <end position="291"/>
    </location>
</feature>
<dbReference type="Gene3D" id="3.40.50.450">
    <property type="match status" value="1"/>
</dbReference>
<dbReference type="Gene3D" id="1.10.10.10">
    <property type="entry name" value="Winged helix-like DNA-binding domain superfamily/Winged helix DNA-binding domain"/>
    <property type="match status" value="1"/>
</dbReference>
<comment type="caution">
    <text evidence="4">The sequence shown here is derived from an EMBL/GenBank/DDBJ whole genome shotgun (WGS) entry which is preliminary data.</text>
</comment>
<protein>
    <submittedName>
        <fullName evidence="4">DNA-protecting protein DprA</fullName>
    </submittedName>
</protein>
<dbReference type="Proteomes" id="UP000824204">
    <property type="component" value="Unassembled WGS sequence"/>
</dbReference>
<reference evidence="4" key="2">
    <citation type="submission" date="2021-04" db="EMBL/GenBank/DDBJ databases">
        <authorList>
            <person name="Gilroy R."/>
        </authorList>
    </citation>
    <scope>NUCLEOTIDE SEQUENCE</scope>
    <source>
        <strain evidence="4">811</strain>
    </source>
</reference>
<evidence type="ECO:0000259" key="3">
    <source>
        <dbReference type="Pfam" id="PF17782"/>
    </source>
</evidence>
<evidence type="ECO:0000313" key="5">
    <source>
        <dbReference type="Proteomes" id="UP000824204"/>
    </source>
</evidence>
<evidence type="ECO:0000256" key="1">
    <source>
        <dbReference type="ARBA" id="ARBA00006525"/>
    </source>
</evidence>
<dbReference type="EMBL" id="DXFX01000011">
    <property type="protein sequence ID" value="HIX07050.1"/>
    <property type="molecule type" value="Genomic_DNA"/>
</dbReference>
<dbReference type="AlphaFoldDB" id="A0A9D1V6I3"/>
<proteinExistence type="inferred from homology"/>
<comment type="similarity">
    <text evidence="1">Belongs to the DprA/Smf family.</text>
</comment>
<reference evidence="4" key="1">
    <citation type="journal article" date="2021" name="PeerJ">
        <title>Extensive microbial diversity within the chicken gut microbiome revealed by metagenomics and culture.</title>
        <authorList>
            <person name="Gilroy R."/>
            <person name="Ravi A."/>
            <person name="Getino M."/>
            <person name="Pursley I."/>
            <person name="Horton D.L."/>
            <person name="Alikhan N.F."/>
            <person name="Baker D."/>
            <person name="Gharbi K."/>
            <person name="Hall N."/>
            <person name="Watson M."/>
            <person name="Adriaenssens E.M."/>
            <person name="Foster-Nyarko E."/>
            <person name="Jarju S."/>
            <person name="Secka A."/>
            <person name="Antonio M."/>
            <person name="Oren A."/>
            <person name="Chaudhuri R.R."/>
            <person name="La Ragione R."/>
            <person name="Hildebrand F."/>
            <person name="Pallen M.J."/>
        </authorList>
    </citation>
    <scope>NUCLEOTIDE SEQUENCE</scope>
    <source>
        <strain evidence="4">811</strain>
    </source>
</reference>
<feature type="domain" description="DprA winged helix" evidence="3">
    <location>
        <begin position="299"/>
        <end position="355"/>
    </location>
</feature>
<dbReference type="Pfam" id="PF17782">
    <property type="entry name" value="WHD_DprA"/>
    <property type="match status" value="1"/>
</dbReference>
<dbReference type="SUPFAM" id="SSF102405">
    <property type="entry name" value="MCP/YpsA-like"/>
    <property type="match status" value="1"/>
</dbReference>
<dbReference type="PANTHER" id="PTHR43022:SF1">
    <property type="entry name" value="PROTEIN SMF"/>
    <property type="match status" value="1"/>
</dbReference>
<evidence type="ECO:0000259" key="2">
    <source>
        <dbReference type="Pfam" id="PF02481"/>
    </source>
</evidence>
<dbReference type="GO" id="GO:0009294">
    <property type="term" value="P:DNA-mediated transformation"/>
    <property type="evidence" value="ECO:0007669"/>
    <property type="project" value="InterPro"/>
</dbReference>
<dbReference type="Pfam" id="PF02481">
    <property type="entry name" value="DNA_processg_A"/>
    <property type="match status" value="1"/>
</dbReference>
<sequence>MADLVYTPAERAAISLDALRLPLSVQEKLFPYDAGAMPPDVTGECFRAAVRGVLTKEEYAKWEGALCGGEWFEKLLREYASRGVACVTRFSHTYPAGCLSLPEPPLVLYCEGDVSLLSVQKFGVTGSRRIPPHLEKLAEEYARGIARKFAVVSSSAAGGDSAALRGALESGRAVCVLAEGSLVAGPACNLSLFARIRERGLLVSEFPPSFHAPVYRFSARNRIVAALSDVLLVVSAGSKSGTLITADLVHKLGRTVYAVPCSPGVAAGEGCNALLKEYAKCTDKLVDIAAAFGINLTETEPVPLSEREQSVLELLRGGPAHSAALAEKLGLQPQETIVLLTLLEMKGKVVSLGGNRYSLV</sequence>
<dbReference type="PANTHER" id="PTHR43022">
    <property type="entry name" value="PROTEIN SMF"/>
    <property type="match status" value="1"/>
</dbReference>
<dbReference type="InterPro" id="IPR041614">
    <property type="entry name" value="DprA_WH"/>
</dbReference>
<evidence type="ECO:0000313" key="4">
    <source>
        <dbReference type="EMBL" id="HIX07050.1"/>
    </source>
</evidence>
<name>A0A9D1V6I3_9FIRM</name>
<dbReference type="InterPro" id="IPR057666">
    <property type="entry name" value="DrpA_SLOG"/>
</dbReference>
<accession>A0A9D1V6I3</accession>
<dbReference type="InterPro" id="IPR003488">
    <property type="entry name" value="DprA"/>
</dbReference>